<keyword evidence="5 6" id="KW-0472">Membrane</keyword>
<dbReference type="Pfam" id="PF07690">
    <property type="entry name" value="MFS_1"/>
    <property type="match status" value="1"/>
</dbReference>
<sequence length="405" mass="44010">MPILIMPKASTKSRTSSSMLFPFILVTSLFFLWGLAYGLLDVLNKHFQNTLAVSKQNSMLLQAAYFGAYFLMALPAGIFMNRFGYRRGIVLGLLLYAVGAFLFYPSASAESFPLFLTSLFILASGLAFLETAANPYASVLGDEKLSTFRLNLAQSFNGVGSFLGPIIGAALFFGQPTKASDLSSVKFVYPVIGIIVLMVGVLFLIVKLPEIKQDAASGLNVKVLFSIRHFKYSVIAQFFYVAAQVGSAALFINYCVESREHMLEQDASYLLSAALLLFTLGRFVGTALMKVIKPHVLLSIFAAVNILLCVVIIYYHSSTGILALLITFFFNSIMFPTIFALGIKGLGEHTKSASSFLIMSIVGGAIVPIVMGSFGSTATAFWTPLCCFCVVLFFGTTGYKPVKLN</sequence>
<evidence type="ECO:0000313" key="8">
    <source>
        <dbReference type="EMBL" id="MBL0745770.1"/>
    </source>
</evidence>
<keyword evidence="3 6" id="KW-0812">Transmembrane</keyword>
<feature type="transmembrane region" description="Helical" evidence="6">
    <location>
        <begin position="321"/>
        <end position="343"/>
    </location>
</feature>
<feature type="transmembrane region" description="Helical" evidence="6">
    <location>
        <begin position="88"/>
        <end position="106"/>
    </location>
</feature>
<dbReference type="InterPro" id="IPR011701">
    <property type="entry name" value="MFS"/>
</dbReference>
<keyword evidence="2" id="KW-1003">Cell membrane</keyword>
<accession>A0ABS1L263</accession>
<feature type="transmembrane region" description="Helical" evidence="6">
    <location>
        <begin position="355"/>
        <end position="374"/>
    </location>
</feature>
<comment type="caution">
    <text evidence="8">The sequence shown here is derived from an EMBL/GenBank/DDBJ whole genome shotgun (WGS) entry which is preliminary data.</text>
</comment>
<dbReference type="InterPro" id="IPR036259">
    <property type="entry name" value="MFS_trans_sf"/>
</dbReference>
<evidence type="ECO:0000259" key="7">
    <source>
        <dbReference type="PROSITE" id="PS50850"/>
    </source>
</evidence>
<evidence type="ECO:0000256" key="5">
    <source>
        <dbReference type="ARBA" id="ARBA00023136"/>
    </source>
</evidence>
<keyword evidence="9" id="KW-1185">Reference proteome</keyword>
<evidence type="ECO:0000256" key="6">
    <source>
        <dbReference type="SAM" id="Phobius"/>
    </source>
</evidence>
<dbReference type="Gene3D" id="1.20.1250.20">
    <property type="entry name" value="MFS general substrate transporter like domains"/>
    <property type="match status" value="2"/>
</dbReference>
<dbReference type="CDD" id="cd17394">
    <property type="entry name" value="MFS_FucP_like"/>
    <property type="match status" value="1"/>
</dbReference>
<feature type="transmembrane region" description="Helical" evidence="6">
    <location>
        <begin position="296"/>
        <end position="315"/>
    </location>
</feature>
<dbReference type="InterPro" id="IPR050375">
    <property type="entry name" value="MFS_TsgA-like"/>
</dbReference>
<feature type="transmembrane region" description="Helical" evidence="6">
    <location>
        <begin position="230"/>
        <end position="252"/>
    </location>
</feature>
<dbReference type="PANTHER" id="PTHR43702:SF3">
    <property type="entry name" value="PROTEIN TSGA"/>
    <property type="match status" value="1"/>
</dbReference>
<feature type="transmembrane region" description="Helical" evidence="6">
    <location>
        <begin position="112"/>
        <end position="129"/>
    </location>
</feature>
<feature type="transmembrane region" description="Helical" evidence="6">
    <location>
        <begin position="60"/>
        <end position="81"/>
    </location>
</feature>
<dbReference type="RefSeq" id="WP_202016399.1">
    <property type="nucleotide sequence ID" value="NZ_JAERRB010000019.1"/>
</dbReference>
<reference evidence="8 9" key="1">
    <citation type="submission" date="2021-01" db="EMBL/GenBank/DDBJ databases">
        <title>Chryseolinea sp. Jin1 Genome sequencing and assembly.</title>
        <authorList>
            <person name="Kim I."/>
        </authorList>
    </citation>
    <scope>NUCLEOTIDE SEQUENCE [LARGE SCALE GENOMIC DNA]</scope>
    <source>
        <strain evidence="8 9">Jin1</strain>
    </source>
</reference>
<gene>
    <name evidence="8" type="primary">fucP</name>
    <name evidence="8" type="ORF">JI741_31340</name>
</gene>
<feature type="transmembrane region" description="Helical" evidence="6">
    <location>
        <begin position="380"/>
        <end position="399"/>
    </location>
</feature>
<evidence type="ECO:0000256" key="3">
    <source>
        <dbReference type="ARBA" id="ARBA00022692"/>
    </source>
</evidence>
<evidence type="ECO:0000313" key="9">
    <source>
        <dbReference type="Proteomes" id="UP000613030"/>
    </source>
</evidence>
<dbReference type="PANTHER" id="PTHR43702">
    <property type="entry name" value="L-FUCOSE-PROTON SYMPORTER"/>
    <property type="match status" value="1"/>
</dbReference>
<evidence type="ECO:0000256" key="2">
    <source>
        <dbReference type="ARBA" id="ARBA00022475"/>
    </source>
</evidence>
<evidence type="ECO:0000256" key="1">
    <source>
        <dbReference type="ARBA" id="ARBA00004429"/>
    </source>
</evidence>
<feature type="domain" description="Major facilitator superfamily (MFS) profile" evidence="7">
    <location>
        <begin position="22"/>
        <end position="405"/>
    </location>
</feature>
<dbReference type="InterPro" id="IPR005275">
    <property type="entry name" value="Lfuc_symporter_FucP"/>
</dbReference>
<comment type="subcellular location">
    <subcellularLocation>
        <location evidence="1">Cell inner membrane</location>
        <topology evidence="1">Multi-pass membrane protein</topology>
    </subcellularLocation>
</comment>
<dbReference type="NCBIfam" id="TIGR00885">
    <property type="entry name" value="fucP"/>
    <property type="match status" value="1"/>
</dbReference>
<proteinExistence type="predicted"/>
<protein>
    <submittedName>
        <fullName evidence="8">L-fucose:H+ symporter permease</fullName>
    </submittedName>
</protein>
<feature type="transmembrane region" description="Helical" evidence="6">
    <location>
        <begin position="20"/>
        <end position="40"/>
    </location>
</feature>
<dbReference type="InterPro" id="IPR020846">
    <property type="entry name" value="MFS_dom"/>
</dbReference>
<feature type="transmembrane region" description="Helical" evidence="6">
    <location>
        <begin position="150"/>
        <end position="175"/>
    </location>
</feature>
<dbReference type="Proteomes" id="UP000613030">
    <property type="component" value="Unassembled WGS sequence"/>
</dbReference>
<dbReference type="SUPFAM" id="SSF103473">
    <property type="entry name" value="MFS general substrate transporter"/>
    <property type="match status" value="1"/>
</dbReference>
<feature type="transmembrane region" description="Helical" evidence="6">
    <location>
        <begin position="267"/>
        <end position="284"/>
    </location>
</feature>
<evidence type="ECO:0000256" key="4">
    <source>
        <dbReference type="ARBA" id="ARBA00022989"/>
    </source>
</evidence>
<organism evidence="8 9">
    <name type="scientific">Chryseolinea lacunae</name>
    <dbReference type="NCBI Taxonomy" id="2801331"/>
    <lineage>
        <taxon>Bacteria</taxon>
        <taxon>Pseudomonadati</taxon>
        <taxon>Bacteroidota</taxon>
        <taxon>Cytophagia</taxon>
        <taxon>Cytophagales</taxon>
        <taxon>Fulvivirgaceae</taxon>
        <taxon>Chryseolinea</taxon>
    </lineage>
</organism>
<dbReference type="EMBL" id="JAERRB010000019">
    <property type="protein sequence ID" value="MBL0745770.1"/>
    <property type="molecule type" value="Genomic_DNA"/>
</dbReference>
<feature type="transmembrane region" description="Helical" evidence="6">
    <location>
        <begin position="187"/>
        <end position="209"/>
    </location>
</feature>
<dbReference type="PROSITE" id="PS50850">
    <property type="entry name" value="MFS"/>
    <property type="match status" value="1"/>
</dbReference>
<name>A0ABS1L263_9BACT</name>
<keyword evidence="4 6" id="KW-1133">Transmembrane helix</keyword>